<protein>
    <submittedName>
        <fullName evidence="2">Uncharacterized protein</fullName>
    </submittedName>
</protein>
<proteinExistence type="predicted"/>
<comment type="caution">
    <text evidence="2">The sequence shown here is derived from an EMBL/GenBank/DDBJ whole genome shotgun (WGS) entry which is preliminary data.</text>
</comment>
<name>A0A9P8FWI4_AURME</name>
<dbReference type="EMBL" id="JAHFXS010000473">
    <property type="protein sequence ID" value="KAG9984640.1"/>
    <property type="molecule type" value="Genomic_DNA"/>
</dbReference>
<feature type="non-terminal residue" evidence="2">
    <location>
        <position position="134"/>
    </location>
</feature>
<organism evidence="2 3">
    <name type="scientific">Aureobasidium melanogenum</name>
    <name type="common">Aureobasidium pullulans var. melanogenum</name>
    <dbReference type="NCBI Taxonomy" id="46634"/>
    <lineage>
        <taxon>Eukaryota</taxon>
        <taxon>Fungi</taxon>
        <taxon>Dikarya</taxon>
        <taxon>Ascomycota</taxon>
        <taxon>Pezizomycotina</taxon>
        <taxon>Dothideomycetes</taxon>
        <taxon>Dothideomycetidae</taxon>
        <taxon>Dothideales</taxon>
        <taxon>Saccotheciaceae</taxon>
        <taxon>Aureobasidium</taxon>
    </lineage>
</organism>
<keyword evidence="1" id="KW-0175">Coiled coil</keyword>
<evidence type="ECO:0000313" key="3">
    <source>
        <dbReference type="Proteomes" id="UP000729357"/>
    </source>
</evidence>
<reference evidence="2" key="2">
    <citation type="submission" date="2021-08" db="EMBL/GenBank/DDBJ databases">
        <authorList>
            <person name="Gostincar C."/>
            <person name="Sun X."/>
            <person name="Song Z."/>
            <person name="Gunde-Cimerman N."/>
        </authorList>
    </citation>
    <scope>NUCLEOTIDE SEQUENCE</scope>
    <source>
        <strain evidence="2">EXF-9298</strain>
    </source>
</reference>
<reference evidence="2" key="1">
    <citation type="journal article" date="2021" name="J Fungi (Basel)">
        <title>Virulence traits and population genomics of the black yeast Aureobasidium melanogenum.</title>
        <authorList>
            <person name="Cernosa A."/>
            <person name="Sun X."/>
            <person name="Gostincar C."/>
            <person name="Fang C."/>
            <person name="Gunde-Cimerman N."/>
            <person name="Song Z."/>
        </authorList>
    </citation>
    <scope>NUCLEOTIDE SEQUENCE</scope>
    <source>
        <strain evidence="2">EXF-9298</strain>
    </source>
</reference>
<gene>
    <name evidence="2" type="ORF">KCU98_g5277</name>
</gene>
<sequence>MGLRTRRLITGAADLREQQASHPYSTKINEWLSNNQIKRVVLRPEGQASRSGTRITCSAISRSSRHGMMVQQLSAQIVDGRCVASRAKLEQQKIIADLKAKLRSAEQHMEVLEHKYEVLQEGMPPPFYEAAQCA</sequence>
<feature type="coiled-coil region" evidence="1">
    <location>
        <begin position="88"/>
        <end position="122"/>
    </location>
</feature>
<dbReference type="Proteomes" id="UP000729357">
    <property type="component" value="Unassembled WGS sequence"/>
</dbReference>
<keyword evidence="3" id="KW-1185">Reference proteome</keyword>
<evidence type="ECO:0000256" key="1">
    <source>
        <dbReference type="SAM" id="Coils"/>
    </source>
</evidence>
<dbReference type="AlphaFoldDB" id="A0A9P8FWI4"/>
<accession>A0A9P8FWI4</accession>
<evidence type="ECO:0000313" key="2">
    <source>
        <dbReference type="EMBL" id="KAG9984640.1"/>
    </source>
</evidence>